<dbReference type="InterPro" id="IPR004154">
    <property type="entry name" value="Anticodon-bd"/>
</dbReference>
<keyword evidence="6 10" id="KW-0067">ATP-binding</keyword>
<dbReference type="EC" id="6.1.1.15" evidence="10"/>
<organism evidence="12 13">
    <name type="scientific">Stappia sediminis</name>
    <dbReference type="NCBI Taxonomy" id="2692190"/>
    <lineage>
        <taxon>Bacteria</taxon>
        <taxon>Pseudomonadati</taxon>
        <taxon>Pseudomonadota</taxon>
        <taxon>Alphaproteobacteria</taxon>
        <taxon>Hyphomicrobiales</taxon>
        <taxon>Stappiaceae</taxon>
        <taxon>Stappia</taxon>
    </lineage>
</organism>
<comment type="similarity">
    <text evidence="10">Belongs to the class-II aminoacyl-tRNA synthetase family. ProS type 2 subfamily.</text>
</comment>
<comment type="function">
    <text evidence="10">Catalyzes the attachment of proline to tRNA(Pro) in a two-step reaction: proline is first activated by ATP to form Pro-AMP and then transferred to the acceptor end of tRNA(Pro).</text>
</comment>
<accession>A0A7X3LXR7</accession>
<comment type="subcellular location">
    <subcellularLocation>
        <location evidence="1 10">Cytoplasm</location>
    </subcellularLocation>
</comment>
<evidence type="ECO:0000259" key="11">
    <source>
        <dbReference type="PROSITE" id="PS50862"/>
    </source>
</evidence>
<dbReference type="Proteomes" id="UP000433101">
    <property type="component" value="Unassembled WGS sequence"/>
</dbReference>
<keyword evidence="5 10" id="KW-0547">Nucleotide-binding</keyword>
<dbReference type="PROSITE" id="PS50862">
    <property type="entry name" value="AA_TRNA_LIGASE_II"/>
    <property type="match status" value="1"/>
</dbReference>
<keyword evidence="13" id="KW-1185">Reference proteome</keyword>
<evidence type="ECO:0000256" key="2">
    <source>
        <dbReference type="ARBA" id="ARBA00011738"/>
    </source>
</evidence>
<dbReference type="FunFam" id="3.30.930.10:FF:000042">
    <property type="entry name" value="probable proline--tRNA ligase, mitochondrial"/>
    <property type="match status" value="1"/>
</dbReference>
<dbReference type="AlphaFoldDB" id="A0A7X3LXR7"/>
<dbReference type="InterPro" id="IPR002316">
    <property type="entry name" value="Pro-tRNA-ligase_IIa"/>
</dbReference>
<dbReference type="InterPro" id="IPR033730">
    <property type="entry name" value="ProRS_core_prok"/>
</dbReference>
<sequence>MRLSRYFLPILKETPKEAEIVSHRLMLRAGMIRQESAGIYAWLPLGYRVLRKIEQIVREEQNRAGAVELLMPTIQSADLWRESGRYDAYGREMLRITDRHERDMLFGPTNEEMITEIFRAYVRSYKDLPLNLYHIQWKFRDEVRPRFGIMRGREFLMKDAYSFDVDKESARHAYNRMFVAYLRTFHRMGLKAIPMRAETGPIGGDMSHEFIILASTGESEVFCHKDILDLPIPGADTDFQADLSPIVSAWTAPYAATDEMHDKAAFDAIAEDRRVTARGIEVGHIFYFGTKYSEPMKANVTLSDGTETPVHMGSYGVGVSRLLGALIEAHHDDDGIIWPTSVAPFHVGLVNLKTGDAATDAACEDLYAQLENAGVEVLYDDEDTRAGAKFATMDLIGLPWQLVVGPRGLKDGIVELKNRSSGERVSLSPQEAVNRLVADIKG</sequence>
<proteinExistence type="inferred from homology"/>
<dbReference type="InterPro" id="IPR004500">
    <property type="entry name" value="Pro-tRNA-synth_IIa_bac-type"/>
</dbReference>
<evidence type="ECO:0000256" key="10">
    <source>
        <dbReference type="HAMAP-Rule" id="MF_01570"/>
    </source>
</evidence>
<evidence type="ECO:0000256" key="6">
    <source>
        <dbReference type="ARBA" id="ARBA00022840"/>
    </source>
</evidence>
<keyword evidence="7 10" id="KW-0648">Protein biosynthesis</keyword>
<evidence type="ECO:0000256" key="5">
    <source>
        <dbReference type="ARBA" id="ARBA00022741"/>
    </source>
</evidence>
<dbReference type="RefSeq" id="WP_160777270.1">
    <property type="nucleotide sequence ID" value="NZ_WUMV01000009.1"/>
</dbReference>
<dbReference type="InterPro" id="IPR006195">
    <property type="entry name" value="aa-tRNA-synth_II"/>
</dbReference>
<dbReference type="InterPro" id="IPR036621">
    <property type="entry name" value="Anticodon-bd_dom_sf"/>
</dbReference>
<comment type="caution">
    <text evidence="12">The sequence shown here is derived from an EMBL/GenBank/DDBJ whole genome shotgun (WGS) entry which is preliminary data.</text>
</comment>
<dbReference type="Pfam" id="PF00587">
    <property type="entry name" value="tRNA-synt_2b"/>
    <property type="match status" value="1"/>
</dbReference>
<keyword evidence="3 10" id="KW-0963">Cytoplasm</keyword>
<dbReference type="InterPro" id="IPR002314">
    <property type="entry name" value="aa-tRNA-synt_IIb"/>
</dbReference>
<reference evidence="12 13" key="1">
    <citation type="submission" date="2019-12" db="EMBL/GenBank/DDBJ databases">
        <authorList>
            <person name="Li M."/>
        </authorList>
    </citation>
    <scope>NUCLEOTIDE SEQUENCE [LARGE SCALE GENOMIC DNA]</scope>
    <source>
        <strain evidence="12 13">GBMRC 2046</strain>
    </source>
</reference>
<evidence type="ECO:0000256" key="8">
    <source>
        <dbReference type="ARBA" id="ARBA00023146"/>
    </source>
</evidence>
<dbReference type="InterPro" id="IPR044140">
    <property type="entry name" value="ProRS_anticodon_short"/>
</dbReference>
<evidence type="ECO:0000313" key="12">
    <source>
        <dbReference type="EMBL" id="MXN67027.1"/>
    </source>
</evidence>
<dbReference type="NCBIfam" id="NF008979">
    <property type="entry name" value="PRK12325.1"/>
    <property type="match status" value="1"/>
</dbReference>
<dbReference type="Pfam" id="PF03129">
    <property type="entry name" value="HGTP_anticodon"/>
    <property type="match status" value="1"/>
</dbReference>
<dbReference type="GO" id="GO:0004827">
    <property type="term" value="F:proline-tRNA ligase activity"/>
    <property type="evidence" value="ECO:0007669"/>
    <property type="project" value="UniProtKB-UniRule"/>
</dbReference>
<dbReference type="SUPFAM" id="SSF55681">
    <property type="entry name" value="Class II aaRS and biotin synthetases"/>
    <property type="match status" value="1"/>
</dbReference>
<keyword evidence="8 10" id="KW-0030">Aminoacyl-tRNA synthetase</keyword>
<gene>
    <name evidence="10" type="primary">proS</name>
    <name evidence="12" type="ORF">GR183_19105</name>
</gene>
<dbReference type="InterPro" id="IPR050062">
    <property type="entry name" value="Pro-tRNA_synthetase"/>
</dbReference>
<dbReference type="FunFam" id="3.40.50.800:FF:000032">
    <property type="entry name" value="Proline--tRNA ligase"/>
    <property type="match status" value="1"/>
</dbReference>
<dbReference type="PRINTS" id="PR01046">
    <property type="entry name" value="TRNASYNTHPRO"/>
</dbReference>
<dbReference type="EMBL" id="WUMV01000009">
    <property type="protein sequence ID" value="MXN67027.1"/>
    <property type="molecule type" value="Genomic_DNA"/>
</dbReference>
<dbReference type="GO" id="GO:0005524">
    <property type="term" value="F:ATP binding"/>
    <property type="evidence" value="ECO:0007669"/>
    <property type="project" value="UniProtKB-UniRule"/>
</dbReference>
<comment type="catalytic activity">
    <reaction evidence="9 10">
        <text>tRNA(Pro) + L-proline + ATP = L-prolyl-tRNA(Pro) + AMP + diphosphate</text>
        <dbReference type="Rhea" id="RHEA:14305"/>
        <dbReference type="Rhea" id="RHEA-COMP:9700"/>
        <dbReference type="Rhea" id="RHEA-COMP:9702"/>
        <dbReference type="ChEBI" id="CHEBI:30616"/>
        <dbReference type="ChEBI" id="CHEBI:33019"/>
        <dbReference type="ChEBI" id="CHEBI:60039"/>
        <dbReference type="ChEBI" id="CHEBI:78442"/>
        <dbReference type="ChEBI" id="CHEBI:78532"/>
        <dbReference type="ChEBI" id="CHEBI:456215"/>
        <dbReference type="EC" id="6.1.1.15"/>
    </reaction>
</comment>
<dbReference type="HAMAP" id="MF_01570">
    <property type="entry name" value="Pro_tRNA_synth_type2"/>
    <property type="match status" value="1"/>
</dbReference>
<protein>
    <recommendedName>
        <fullName evidence="10">Proline--tRNA ligase</fullName>
        <ecNumber evidence="10">6.1.1.15</ecNumber>
    </recommendedName>
    <alternativeName>
        <fullName evidence="10">Prolyl-tRNA synthetase</fullName>
        <shortName evidence="10">ProRS</shortName>
    </alternativeName>
</protein>
<evidence type="ECO:0000313" key="13">
    <source>
        <dbReference type="Proteomes" id="UP000433101"/>
    </source>
</evidence>
<dbReference type="PANTHER" id="PTHR42753">
    <property type="entry name" value="MITOCHONDRIAL RIBOSOME PROTEIN L39/PROLYL-TRNA LIGASE FAMILY MEMBER"/>
    <property type="match status" value="1"/>
</dbReference>
<feature type="domain" description="Aminoacyl-transfer RNA synthetases class-II family profile" evidence="11">
    <location>
        <begin position="38"/>
        <end position="339"/>
    </location>
</feature>
<name>A0A7X3LXR7_9HYPH</name>
<evidence type="ECO:0000256" key="4">
    <source>
        <dbReference type="ARBA" id="ARBA00022598"/>
    </source>
</evidence>
<dbReference type="SUPFAM" id="SSF52954">
    <property type="entry name" value="Class II aaRS ABD-related"/>
    <property type="match status" value="1"/>
</dbReference>
<dbReference type="GO" id="GO:0005829">
    <property type="term" value="C:cytosol"/>
    <property type="evidence" value="ECO:0007669"/>
    <property type="project" value="TreeGrafter"/>
</dbReference>
<comment type="subunit">
    <text evidence="2 10">Homodimer.</text>
</comment>
<evidence type="ECO:0000256" key="3">
    <source>
        <dbReference type="ARBA" id="ARBA00022490"/>
    </source>
</evidence>
<dbReference type="NCBIfam" id="TIGR00409">
    <property type="entry name" value="proS_fam_II"/>
    <property type="match status" value="1"/>
</dbReference>
<dbReference type="CDD" id="cd00861">
    <property type="entry name" value="ProRS_anticodon_short"/>
    <property type="match status" value="1"/>
</dbReference>
<dbReference type="InterPro" id="IPR023716">
    <property type="entry name" value="Prolyl-tRNA_ligase_IIa_type2"/>
</dbReference>
<evidence type="ECO:0000256" key="9">
    <source>
        <dbReference type="ARBA" id="ARBA00047671"/>
    </source>
</evidence>
<dbReference type="Gene3D" id="3.30.930.10">
    <property type="entry name" value="Bira Bifunctional Protein, Domain 2"/>
    <property type="match status" value="1"/>
</dbReference>
<evidence type="ECO:0000256" key="1">
    <source>
        <dbReference type="ARBA" id="ARBA00004496"/>
    </source>
</evidence>
<keyword evidence="4 10" id="KW-0436">Ligase</keyword>
<dbReference type="CDD" id="cd00779">
    <property type="entry name" value="ProRS_core_prok"/>
    <property type="match status" value="1"/>
</dbReference>
<dbReference type="Gene3D" id="3.40.50.800">
    <property type="entry name" value="Anticodon-binding domain"/>
    <property type="match status" value="1"/>
</dbReference>
<dbReference type="InterPro" id="IPR045864">
    <property type="entry name" value="aa-tRNA-synth_II/BPL/LPL"/>
</dbReference>
<dbReference type="GO" id="GO:0006433">
    <property type="term" value="P:prolyl-tRNA aminoacylation"/>
    <property type="evidence" value="ECO:0007669"/>
    <property type="project" value="UniProtKB-UniRule"/>
</dbReference>
<dbReference type="PANTHER" id="PTHR42753:SF2">
    <property type="entry name" value="PROLINE--TRNA LIGASE"/>
    <property type="match status" value="1"/>
</dbReference>
<evidence type="ECO:0000256" key="7">
    <source>
        <dbReference type="ARBA" id="ARBA00022917"/>
    </source>
</evidence>